<evidence type="ECO:0000256" key="2">
    <source>
        <dbReference type="ARBA" id="ARBA00022801"/>
    </source>
</evidence>
<dbReference type="WBParaSite" id="Gr19_v10_g3178.t1">
    <property type="protein sequence ID" value="Gr19_v10_g3178.t1"/>
    <property type="gene ID" value="Gr19_v10_g3178"/>
</dbReference>
<evidence type="ECO:0000313" key="7">
    <source>
        <dbReference type="WBParaSite" id="Gr19_v10_g3178.t1"/>
    </source>
</evidence>
<keyword evidence="2" id="KW-0378">Hydrolase</keyword>
<dbReference type="PANTHER" id="PTHR10272:SF0">
    <property type="entry name" value="PLATELET-ACTIVATING FACTOR ACETYLHYDROLASE"/>
    <property type="match status" value="1"/>
</dbReference>
<dbReference type="EC" id="3.1.1.47" evidence="1"/>
<evidence type="ECO:0000313" key="6">
    <source>
        <dbReference type="Proteomes" id="UP000887572"/>
    </source>
</evidence>
<organism evidence="6 7">
    <name type="scientific">Globodera rostochiensis</name>
    <name type="common">Golden nematode worm</name>
    <name type="synonym">Heterodera rostochiensis</name>
    <dbReference type="NCBI Taxonomy" id="31243"/>
    <lineage>
        <taxon>Eukaryota</taxon>
        <taxon>Metazoa</taxon>
        <taxon>Ecdysozoa</taxon>
        <taxon>Nematoda</taxon>
        <taxon>Chromadorea</taxon>
        <taxon>Rhabditida</taxon>
        <taxon>Tylenchina</taxon>
        <taxon>Tylenchomorpha</taxon>
        <taxon>Tylenchoidea</taxon>
        <taxon>Heteroderidae</taxon>
        <taxon>Heteroderinae</taxon>
        <taxon>Globodera</taxon>
    </lineage>
</organism>
<feature type="region of interest" description="Disordered" evidence="5">
    <location>
        <begin position="938"/>
        <end position="981"/>
    </location>
</feature>
<dbReference type="AlphaFoldDB" id="A0A914HR81"/>
<keyword evidence="4" id="KW-0443">Lipid metabolism</keyword>
<evidence type="ECO:0000256" key="3">
    <source>
        <dbReference type="ARBA" id="ARBA00022963"/>
    </source>
</evidence>
<name>A0A914HR81_GLORO</name>
<dbReference type="Proteomes" id="UP000887572">
    <property type="component" value="Unplaced"/>
</dbReference>
<dbReference type="Gene3D" id="3.40.50.1820">
    <property type="entry name" value="alpha/beta hydrolase"/>
    <property type="match status" value="1"/>
</dbReference>
<feature type="compositionally biased region" description="Polar residues" evidence="5">
    <location>
        <begin position="220"/>
        <end position="229"/>
    </location>
</feature>
<evidence type="ECO:0000256" key="1">
    <source>
        <dbReference type="ARBA" id="ARBA00013201"/>
    </source>
</evidence>
<feature type="compositionally biased region" description="Polar residues" evidence="5">
    <location>
        <begin position="371"/>
        <end position="382"/>
    </location>
</feature>
<sequence length="981" mass="108033">MAFFATNLLEKAESVKVKLEETPLKTFDEIFGDGWWDKGEAEDLKMPPPTNFGQNVHHQIDRQNTQIGQIEPNSTDQLGQIEPNSTDQLGQIEPNSTDQLGQIEPNSTDQLGQIEPNSTNENIAEDERKHKTVAKELGLSFGTISNWKRELGQTTQHKHPHNEQKELMKLYYETKDQNPKISDENIAKMLKISGRTLARWKKQFSVDGLSVKENATANVQEIENSNSGRQNDRAETSGPKRRGRNVGAETSGPKRRGRNVGAETSGPKRRGQNVGAKTSGPKRRGRNVGRNVGAETSCSLVYNCSAAAHPSQQFLIFLRPMGNLSSSYFAYGTSAVATTADTSSSSAAPPSAADASATATAPAPGDGGAGEQSNDGTGTSTEPQQQPQPNETILQQQRDEAAQKAPTTAAPKDETKSAPPTGNVLPLLANGQFMVGCTDIMLAERPEHVGLAADERVGVFARIFYPSATEEHDPSTAGSSREYMRWRPDSEYMEGLANYQGMSVSKLNFFVDWIVGDKKVPVYWQAPIVPGDQRFPLLIFSHGISGSRFVYATLCASMASHGYVVAAMEHRDGSSCWTYSLEPEPSTCVDQQQNNVQQNGVVAEAEPGPEAGGDQQQQQRQEEGVPRQQQHQKEPTPPPPLVRRPMEMRKLPHEEQEYQTRVGQVQKRVDETVQMCRIFAKMDADGLQIDDAFGHQRILLGQTFDWSQFKCRLALDHVVSMGHSFGAASALAACAHRPALFNACVLLDAWLYPVERRLYPAVVQPVLMLNVSKWQWPRNVRRMQRLLTTPMPPTSTTSSARNSDDGNTTATTTDRIMFTLKDIVHQSFSDFGFLMPGRVGRYIGVQGDLDPLLTGTAIIEMVLNFLEPQQQQQQHDHHHHHNDVQNGEENSNSSTTTTTTSIALDRLRRLVADKYAHFILDGTDIPQEKLDEVSGVVEAEQVAEEERKVANDGSVDTTTPGEMASSEPEVQQQQNGGGSDA</sequence>
<feature type="region of interest" description="Disordered" evidence="5">
    <location>
        <begin position="73"/>
        <end position="115"/>
    </location>
</feature>
<dbReference type="SUPFAM" id="SSF53474">
    <property type="entry name" value="alpha/beta-Hydrolases"/>
    <property type="match status" value="1"/>
</dbReference>
<keyword evidence="6" id="KW-1185">Reference proteome</keyword>
<proteinExistence type="predicted"/>
<feature type="compositionally biased region" description="Low complexity" evidence="5">
    <location>
        <begin position="341"/>
        <end position="364"/>
    </location>
</feature>
<feature type="compositionally biased region" description="Low complexity" evidence="5">
    <location>
        <begin position="890"/>
        <end position="900"/>
    </location>
</feature>
<dbReference type="PANTHER" id="PTHR10272">
    <property type="entry name" value="PLATELET-ACTIVATING FACTOR ACETYLHYDROLASE"/>
    <property type="match status" value="1"/>
</dbReference>
<feature type="region of interest" description="Disordered" evidence="5">
    <location>
        <begin position="869"/>
        <end position="900"/>
    </location>
</feature>
<dbReference type="GO" id="GO:0003847">
    <property type="term" value="F:1-alkyl-2-acetylglycerophosphocholine esterase activity"/>
    <property type="evidence" value="ECO:0007669"/>
    <property type="project" value="UniProtKB-EC"/>
</dbReference>
<feature type="compositionally biased region" description="Low complexity" evidence="5">
    <location>
        <begin position="604"/>
        <end position="619"/>
    </location>
</feature>
<dbReference type="Pfam" id="PF03403">
    <property type="entry name" value="PAF-AH_p_II"/>
    <property type="match status" value="1"/>
</dbReference>
<feature type="region of interest" description="Disordered" evidence="5">
    <location>
        <begin position="220"/>
        <end position="290"/>
    </location>
</feature>
<reference evidence="7" key="1">
    <citation type="submission" date="2022-11" db="UniProtKB">
        <authorList>
            <consortium name="WormBaseParasite"/>
        </authorList>
    </citation>
    <scope>IDENTIFICATION</scope>
</reference>
<feature type="region of interest" description="Disordered" evidence="5">
    <location>
        <begin position="341"/>
        <end position="423"/>
    </location>
</feature>
<accession>A0A914HR81</accession>
<evidence type="ECO:0000256" key="4">
    <source>
        <dbReference type="ARBA" id="ARBA00023098"/>
    </source>
</evidence>
<evidence type="ECO:0000256" key="5">
    <source>
        <dbReference type="SAM" id="MobiDB-lite"/>
    </source>
</evidence>
<feature type="region of interest" description="Disordered" evidence="5">
    <location>
        <begin position="787"/>
        <end position="810"/>
    </location>
</feature>
<protein>
    <recommendedName>
        <fullName evidence="1">1-alkyl-2-acetylglycerophosphocholine esterase</fullName>
        <ecNumber evidence="1">3.1.1.47</ecNumber>
    </recommendedName>
</protein>
<keyword evidence="3" id="KW-0442">Lipid degradation</keyword>
<dbReference type="GO" id="GO:0016042">
    <property type="term" value="P:lipid catabolic process"/>
    <property type="evidence" value="ECO:0007669"/>
    <property type="project" value="UniProtKB-KW"/>
</dbReference>
<dbReference type="InterPro" id="IPR029058">
    <property type="entry name" value="AB_hydrolase_fold"/>
</dbReference>
<feature type="region of interest" description="Disordered" evidence="5">
    <location>
        <begin position="604"/>
        <end position="644"/>
    </location>
</feature>